<keyword evidence="1" id="KW-1133">Transmembrane helix</keyword>
<feature type="transmembrane region" description="Helical" evidence="1">
    <location>
        <begin position="93"/>
        <end position="112"/>
    </location>
</feature>
<dbReference type="EMBL" id="BMAR01000015">
    <property type="protein sequence ID" value="GFR46715.1"/>
    <property type="molecule type" value="Genomic_DNA"/>
</dbReference>
<feature type="transmembrane region" description="Helical" evidence="1">
    <location>
        <begin position="68"/>
        <end position="87"/>
    </location>
</feature>
<evidence type="ECO:0000313" key="2">
    <source>
        <dbReference type="EMBL" id="GFR46715.1"/>
    </source>
</evidence>
<dbReference type="Proteomes" id="UP001054857">
    <property type="component" value="Unassembled WGS sequence"/>
</dbReference>
<organism evidence="2 3">
    <name type="scientific">Astrephomene gubernaculifera</name>
    <dbReference type="NCBI Taxonomy" id="47775"/>
    <lineage>
        <taxon>Eukaryota</taxon>
        <taxon>Viridiplantae</taxon>
        <taxon>Chlorophyta</taxon>
        <taxon>core chlorophytes</taxon>
        <taxon>Chlorophyceae</taxon>
        <taxon>CS clade</taxon>
        <taxon>Chlamydomonadales</taxon>
        <taxon>Astrephomenaceae</taxon>
        <taxon>Astrephomene</taxon>
    </lineage>
</organism>
<reference evidence="2 3" key="1">
    <citation type="journal article" date="2021" name="Sci. Rep.">
        <title>Genome sequencing of the multicellular alga Astrephomene provides insights into convergent evolution of germ-soma differentiation.</title>
        <authorList>
            <person name="Yamashita S."/>
            <person name="Yamamoto K."/>
            <person name="Matsuzaki R."/>
            <person name="Suzuki S."/>
            <person name="Yamaguchi H."/>
            <person name="Hirooka S."/>
            <person name="Minakuchi Y."/>
            <person name="Miyagishima S."/>
            <person name="Kawachi M."/>
            <person name="Toyoda A."/>
            <person name="Nozaki H."/>
        </authorList>
    </citation>
    <scope>NUCLEOTIDE SEQUENCE [LARGE SCALE GENOMIC DNA]</scope>
    <source>
        <strain evidence="2 3">NIES-4017</strain>
    </source>
</reference>
<gene>
    <name evidence="2" type="ORF">Agub_g8338</name>
</gene>
<evidence type="ECO:0000256" key="1">
    <source>
        <dbReference type="SAM" id="Phobius"/>
    </source>
</evidence>
<comment type="caution">
    <text evidence="2">The sequence shown here is derived from an EMBL/GenBank/DDBJ whole genome shotgun (WGS) entry which is preliminary data.</text>
</comment>
<accession>A0AAD3HND9</accession>
<sequence length="118" mass="13047">MAMATLPFQSTTFPRRRLQCTSRKLPLNIGLARCRAVAKSRCLVRAELQDPRKNVSTAVDSFLRRYDVVSTGVGALIVTSYCVYAHGQDPFTALGITFTATVVALVANELLFSNEQRH</sequence>
<protein>
    <submittedName>
        <fullName evidence="2">Uncharacterized protein</fullName>
    </submittedName>
</protein>
<keyword evidence="3" id="KW-1185">Reference proteome</keyword>
<name>A0AAD3HND9_9CHLO</name>
<evidence type="ECO:0000313" key="3">
    <source>
        <dbReference type="Proteomes" id="UP001054857"/>
    </source>
</evidence>
<keyword evidence="1" id="KW-0812">Transmembrane</keyword>
<dbReference type="AlphaFoldDB" id="A0AAD3HND9"/>
<keyword evidence="1" id="KW-0472">Membrane</keyword>
<proteinExistence type="predicted"/>